<dbReference type="EMBL" id="JAQOSQ010000010">
    <property type="protein sequence ID" value="MDJ1183872.1"/>
    <property type="molecule type" value="Genomic_DNA"/>
</dbReference>
<sequence>MVLNLNYDKIKELTYQATQTTFLKVKEEKSQEVLYVFSLDIGQYRRILPCYNTEEALIRSARKYILNEENYPMDNDSIGEVSRWIRWNPGDWEYLGFSADSDAFNEVNQILKDVPEKLMELEDMEFTFTCQILEDILLVVLSELDSEGLFGKGSIRNSIVLMLAELDTDVDKQLETLKRLNPPEVYERVREDLAWRDRGCL</sequence>
<dbReference type="RefSeq" id="WP_283758524.1">
    <property type="nucleotide sequence ID" value="NZ_JAQOSQ010000010.1"/>
</dbReference>
<name>A0ABT7BXF3_9CYAN</name>
<proteinExistence type="predicted"/>
<keyword evidence="2" id="KW-1185">Reference proteome</keyword>
<evidence type="ECO:0000313" key="2">
    <source>
        <dbReference type="Proteomes" id="UP001232992"/>
    </source>
</evidence>
<evidence type="ECO:0000313" key="1">
    <source>
        <dbReference type="EMBL" id="MDJ1183872.1"/>
    </source>
</evidence>
<accession>A0ABT7BXF3</accession>
<dbReference type="Proteomes" id="UP001232992">
    <property type="component" value="Unassembled WGS sequence"/>
</dbReference>
<organism evidence="1 2">
    <name type="scientific">Roseofilum casamattae BLCC-M143</name>
    <dbReference type="NCBI Taxonomy" id="3022442"/>
    <lineage>
        <taxon>Bacteria</taxon>
        <taxon>Bacillati</taxon>
        <taxon>Cyanobacteriota</taxon>
        <taxon>Cyanophyceae</taxon>
        <taxon>Desertifilales</taxon>
        <taxon>Desertifilaceae</taxon>
        <taxon>Roseofilum</taxon>
        <taxon>Roseofilum casamattae</taxon>
    </lineage>
</organism>
<dbReference type="Pfam" id="PF14136">
    <property type="entry name" value="DUF4303"/>
    <property type="match status" value="1"/>
</dbReference>
<reference evidence="1 2" key="1">
    <citation type="submission" date="2023-01" db="EMBL/GenBank/DDBJ databases">
        <title>Novel diversity within Roseofilum (Cyanobacteria; Desertifilaceae) from marine benthic mats with descriptions of four novel species.</title>
        <authorList>
            <person name="Wang Y."/>
            <person name="Berthold D.E."/>
            <person name="Hu J."/>
            <person name="Lefler F.W."/>
            <person name="Laughinghouse H.D. IV."/>
        </authorList>
    </citation>
    <scope>NUCLEOTIDE SEQUENCE [LARGE SCALE GENOMIC DNA]</scope>
    <source>
        <strain evidence="1 2">BLCC-M143</strain>
    </source>
</reference>
<dbReference type="InterPro" id="IPR025409">
    <property type="entry name" value="DUF4303"/>
</dbReference>
<gene>
    <name evidence="1" type="ORF">PMH09_11810</name>
</gene>
<protein>
    <submittedName>
        <fullName evidence="1">DUF4303 domain-containing protein</fullName>
    </submittedName>
</protein>
<comment type="caution">
    <text evidence="1">The sequence shown here is derived from an EMBL/GenBank/DDBJ whole genome shotgun (WGS) entry which is preliminary data.</text>
</comment>